<evidence type="ECO:0000313" key="9">
    <source>
        <dbReference type="Proteomes" id="UP000019376"/>
    </source>
</evidence>
<dbReference type="InterPro" id="IPR015679">
    <property type="entry name" value="PLipase_D_fam"/>
</dbReference>
<feature type="region of interest" description="Disordered" evidence="6">
    <location>
        <begin position="1"/>
        <end position="92"/>
    </location>
</feature>
<feature type="compositionally biased region" description="Low complexity" evidence="6">
    <location>
        <begin position="590"/>
        <end position="606"/>
    </location>
</feature>
<feature type="compositionally biased region" description="Low complexity" evidence="6">
    <location>
        <begin position="523"/>
        <end position="551"/>
    </location>
</feature>
<feature type="domain" description="PLD phosphodiesterase" evidence="7">
    <location>
        <begin position="297"/>
        <end position="324"/>
    </location>
</feature>
<dbReference type="InterPro" id="IPR025202">
    <property type="entry name" value="PLD-like_dom"/>
</dbReference>
<keyword evidence="9" id="KW-1185">Reference proteome</keyword>
<dbReference type="AlphaFoldDB" id="S8BD11"/>
<dbReference type="CDD" id="cd09138">
    <property type="entry name" value="PLDc_vPLD1_2_yPLD_like_1"/>
    <property type="match status" value="1"/>
</dbReference>
<feature type="domain" description="PLD phosphodiesterase" evidence="7">
    <location>
        <begin position="940"/>
        <end position="967"/>
    </location>
</feature>
<dbReference type="CDD" id="cd09141">
    <property type="entry name" value="PLDc_vPLD1_2_yPLD_like_2"/>
    <property type="match status" value="1"/>
</dbReference>
<keyword evidence="4" id="KW-0442">Lipid degradation</keyword>
<dbReference type="PROSITE" id="PS50035">
    <property type="entry name" value="PLD"/>
    <property type="match status" value="2"/>
</dbReference>
<evidence type="ECO:0000256" key="3">
    <source>
        <dbReference type="ARBA" id="ARBA00022801"/>
    </source>
</evidence>
<protein>
    <recommendedName>
        <fullName evidence="1">phospholipase D</fullName>
        <ecNumber evidence="1">3.1.4.4</ecNumber>
    </recommendedName>
</protein>
<dbReference type="FunFam" id="3.30.870.10:FF:000034">
    <property type="entry name" value="Phospholipase"/>
    <property type="match status" value="1"/>
</dbReference>
<sequence length="1175" mass="130327">MSRNDDLAYGKYYESERGSGDGSRGLSDTFKKLKDTYKSHSKPSQGQGGDPNNQNQGPYGYSHTPPTQSGQQYYPGSNSNQQTQQERPQKEDKLSGFLGKLQGTVTDIGSGLATKIGTAIDPQAYAQYGSTQPSAQHRFGSFAPPREHNEVKPYVDGCSYFWAVSVALENARESIWILDWWLSPELYLRRPPAQNEKYRLDRMLKDAAVRGVRVNVIVYKEVTQALTLSSHHTKHALEDLHPNIAVFRHPDHLPDRQGVISGIAQSLQNLSLTPAGLAQMSKDTLTGLYGMNEDVILYWAHHEKLCLIDGQIAFMGGLDLCFGRWDTHQHAISDVHPSNVNETVFPGQDYNNSRVLDFENVTEWEKNQLDRMTMSRMGWSDISVGLRGPVVEDLRRHFVERWNFIYDSKYQVRQNVRYTRLALHGRPGSSTGNSTGGAAQQGPHQPPAPSQPQSQHAAAPQWQTQQSPAASQHQPSSTPQWQSPQFTGTSSHPPPTDQSAPGPGQAQHESASSYQAYHPAGTQGYQPSQSQSSPNPQHSSSQGSHQYSYSGDSFPPPPPGPPPGQSSVPLSYQPQQSPSQTPYFSPPPGQSSTSAPHSSHQQSQTPYYPPPPGQEASASGTRGVDDHQYGADQSRGFVPKRFREDITQYGNQLRGQLAGQIHQYQDKLTTTYGRPQSQGRGNMSCQIVRSCAKWSNGSPVEHSIADAYAAIIKNSEHFVYIENQFFITATGDSQRPVKNKIGAAIVERILRAARAGQKYKIIVVIPSVPCFAGDLRDEETLGTRAIMEFQYNSINRGGHSIMELIAKEGFNPMEYIRFYNLRNYDRINHAGLLSAIEQESGVRYEDARRQLDQQTVGAAGSVPYSGSGYGGSGTSRSAFDTTAPFQQYQQAAQQHLPGGKTTGSGQWDSVSSCYMLNGTDIRNVPWDGHPDAEIDAFVSEELYVHSKVMIADDRVVICGSANLNDRSQLGDHDSEIAVIIEDFTPVPSKMNGQPWMASRFAASLRRELFRKHLGLLPPQDYSRPDASCQPPGSPDHFDLDCPESQVVADPLSDTLQSLWNSRAHTNTEVFRKVFHAVPDDSVRNWATYKEFYEYYFHKAVQSADGKEGFSRPPRFQWGHVVRDDFAPGAEGARQVKELLSQVKGTLVEMPLMFLIEEDIAKEGVTLNDLTEPLYT</sequence>
<feature type="compositionally biased region" description="Low complexity" evidence="6">
    <location>
        <begin position="565"/>
        <end position="583"/>
    </location>
</feature>
<dbReference type="EC" id="3.1.4.4" evidence="1"/>
<dbReference type="SUPFAM" id="SSF56024">
    <property type="entry name" value="Phospholipase D/nuclease"/>
    <property type="match status" value="2"/>
</dbReference>
<accession>S8BD11</accession>
<keyword evidence="3" id="KW-0378">Hydrolase</keyword>
<evidence type="ECO:0000313" key="8">
    <source>
        <dbReference type="EMBL" id="EPS32827.1"/>
    </source>
</evidence>
<dbReference type="EMBL" id="KB644414">
    <property type="protein sequence ID" value="EPS32827.1"/>
    <property type="molecule type" value="Genomic_DNA"/>
</dbReference>
<feature type="compositionally biased region" description="Low complexity" evidence="6">
    <location>
        <begin position="451"/>
        <end position="485"/>
    </location>
</feature>
<gene>
    <name evidence="8" type="ORF">PDE_07787</name>
</gene>
<evidence type="ECO:0000256" key="2">
    <source>
        <dbReference type="ARBA" id="ARBA00022737"/>
    </source>
</evidence>
<feature type="compositionally biased region" description="Basic and acidic residues" evidence="6">
    <location>
        <begin position="1"/>
        <end position="19"/>
    </location>
</feature>
<dbReference type="eggNOG" id="KOG1329">
    <property type="taxonomic scope" value="Eukaryota"/>
</dbReference>
<dbReference type="GO" id="GO:0004630">
    <property type="term" value="F:phospholipase D activity"/>
    <property type="evidence" value="ECO:0007669"/>
    <property type="project" value="UniProtKB-EC"/>
</dbReference>
<feature type="compositionally biased region" description="Low complexity" evidence="6">
    <location>
        <begin position="428"/>
        <end position="443"/>
    </location>
</feature>
<dbReference type="GO" id="GO:0009395">
    <property type="term" value="P:phospholipid catabolic process"/>
    <property type="evidence" value="ECO:0007669"/>
    <property type="project" value="TreeGrafter"/>
</dbReference>
<evidence type="ECO:0000256" key="5">
    <source>
        <dbReference type="ARBA" id="ARBA00023098"/>
    </source>
</evidence>
<feature type="compositionally biased region" description="Polar residues" evidence="6">
    <location>
        <begin position="64"/>
        <end position="86"/>
    </location>
</feature>
<feature type="compositionally biased region" description="Basic and acidic residues" evidence="6">
    <location>
        <begin position="29"/>
        <end position="38"/>
    </location>
</feature>
<dbReference type="PANTHER" id="PTHR18896">
    <property type="entry name" value="PHOSPHOLIPASE D"/>
    <property type="match status" value="1"/>
</dbReference>
<dbReference type="Proteomes" id="UP000019376">
    <property type="component" value="Unassembled WGS sequence"/>
</dbReference>
<evidence type="ECO:0000259" key="7">
    <source>
        <dbReference type="PROSITE" id="PS50035"/>
    </source>
</evidence>
<feature type="region of interest" description="Disordered" evidence="6">
    <location>
        <begin position="423"/>
        <end position="637"/>
    </location>
</feature>
<dbReference type="Gene3D" id="3.30.870.10">
    <property type="entry name" value="Endonuclease Chain A"/>
    <property type="match status" value="3"/>
</dbReference>
<organism evidence="8 9">
    <name type="scientific">Penicillium oxalicum (strain 114-2 / CGMCC 5302)</name>
    <name type="common">Penicillium decumbens</name>
    <dbReference type="NCBI Taxonomy" id="933388"/>
    <lineage>
        <taxon>Eukaryota</taxon>
        <taxon>Fungi</taxon>
        <taxon>Dikarya</taxon>
        <taxon>Ascomycota</taxon>
        <taxon>Pezizomycotina</taxon>
        <taxon>Eurotiomycetes</taxon>
        <taxon>Eurotiomycetidae</taxon>
        <taxon>Eurotiales</taxon>
        <taxon>Aspergillaceae</taxon>
        <taxon>Penicillium</taxon>
    </lineage>
</organism>
<reference evidence="8 9" key="1">
    <citation type="journal article" date="2013" name="PLoS ONE">
        <title>Genomic and secretomic analyses reveal unique features of the lignocellulolytic enzyme system of Penicillium decumbens.</title>
        <authorList>
            <person name="Liu G."/>
            <person name="Zhang L."/>
            <person name="Wei X."/>
            <person name="Zou G."/>
            <person name="Qin Y."/>
            <person name="Ma L."/>
            <person name="Li J."/>
            <person name="Zheng H."/>
            <person name="Wang S."/>
            <person name="Wang C."/>
            <person name="Xun L."/>
            <person name="Zhao G.-P."/>
            <person name="Zhou Z."/>
            <person name="Qu Y."/>
        </authorList>
    </citation>
    <scope>NUCLEOTIDE SEQUENCE [LARGE SCALE GENOMIC DNA]</scope>
    <source>
        <strain evidence="9">114-2 / CGMCC 5302</strain>
    </source>
</reference>
<keyword evidence="5" id="KW-0443">Lipid metabolism</keyword>
<dbReference type="HOGENOM" id="CLU_000690_2_2_1"/>
<dbReference type="FunFam" id="3.30.870.10:FF:000032">
    <property type="entry name" value="Phospholipase"/>
    <property type="match status" value="1"/>
</dbReference>
<dbReference type="Pfam" id="PF13091">
    <property type="entry name" value="PLDc_2"/>
    <property type="match status" value="1"/>
</dbReference>
<evidence type="ECO:0000256" key="1">
    <source>
        <dbReference type="ARBA" id="ARBA00012027"/>
    </source>
</evidence>
<dbReference type="SMART" id="SM00155">
    <property type="entry name" value="PLDc"/>
    <property type="match status" value="2"/>
</dbReference>
<dbReference type="PANTHER" id="PTHR18896:SF186">
    <property type="entry name" value="PHOSPHOLIPASE D"/>
    <property type="match status" value="1"/>
</dbReference>
<dbReference type="InterPro" id="IPR001736">
    <property type="entry name" value="PLipase_D/transphosphatidylase"/>
</dbReference>
<dbReference type="STRING" id="933388.S8BD11"/>
<evidence type="ECO:0000256" key="4">
    <source>
        <dbReference type="ARBA" id="ARBA00022963"/>
    </source>
</evidence>
<name>S8BD11_PENO1</name>
<dbReference type="PhylomeDB" id="S8BD11"/>
<proteinExistence type="predicted"/>
<evidence type="ECO:0000256" key="6">
    <source>
        <dbReference type="SAM" id="MobiDB-lite"/>
    </source>
</evidence>
<feature type="compositionally biased region" description="Pro residues" evidence="6">
    <location>
        <begin position="554"/>
        <end position="564"/>
    </location>
</feature>
<keyword evidence="2" id="KW-0677">Repeat</keyword>
<dbReference type="OrthoDB" id="14911at2759"/>